<dbReference type="GO" id="GO:0020037">
    <property type="term" value="F:heme binding"/>
    <property type="evidence" value="ECO:0007669"/>
    <property type="project" value="InterPro"/>
</dbReference>
<evidence type="ECO:0000256" key="1">
    <source>
        <dbReference type="ARBA" id="ARBA00022617"/>
    </source>
</evidence>
<dbReference type="GO" id="GO:0004130">
    <property type="term" value="F:cytochrome-c peroxidase activity"/>
    <property type="evidence" value="ECO:0007669"/>
    <property type="project" value="TreeGrafter"/>
</dbReference>
<reference evidence="8 9" key="1">
    <citation type="journal article" date="2014" name="Nature">
        <title>An environmental bacterial taxon with a large and distinct metabolic repertoire.</title>
        <authorList>
            <person name="Wilson M.C."/>
            <person name="Mori T."/>
            <person name="Ruckert C."/>
            <person name="Uria A.R."/>
            <person name="Helf M.J."/>
            <person name="Takada K."/>
            <person name="Gernert C."/>
            <person name="Steffens U.A."/>
            <person name="Heycke N."/>
            <person name="Schmitt S."/>
            <person name="Rinke C."/>
            <person name="Helfrich E.J."/>
            <person name="Brachmann A.O."/>
            <person name="Gurgui C."/>
            <person name="Wakimoto T."/>
            <person name="Kracht M."/>
            <person name="Crusemann M."/>
            <person name="Hentschel U."/>
            <person name="Abe I."/>
            <person name="Matsunaga S."/>
            <person name="Kalinowski J."/>
            <person name="Takeyama H."/>
            <person name="Piel J."/>
        </authorList>
    </citation>
    <scope>NUCLEOTIDE SEQUENCE [LARGE SCALE GENOMIC DNA]</scope>
    <source>
        <strain evidence="9">TSY2</strain>
    </source>
</reference>
<dbReference type="Gene3D" id="1.10.760.10">
    <property type="entry name" value="Cytochrome c-like domain"/>
    <property type="match status" value="1"/>
</dbReference>
<evidence type="ECO:0000256" key="5">
    <source>
        <dbReference type="ARBA" id="ARBA00023004"/>
    </source>
</evidence>
<evidence type="ECO:0000256" key="2">
    <source>
        <dbReference type="ARBA" id="ARBA00022723"/>
    </source>
</evidence>
<keyword evidence="2 6" id="KW-0479">Metal-binding</keyword>
<comment type="caution">
    <text evidence="8">The sequence shown here is derived from an EMBL/GenBank/DDBJ whole genome shotgun (WGS) entry which is preliminary data.</text>
</comment>
<gene>
    <name evidence="8" type="ORF">ETSY2_47835</name>
</gene>
<keyword evidence="5 6" id="KW-0408">Iron</keyword>
<dbReference type="InterPro" id="IPR036909">
    <property type="entry name" value="Cyt_c-like_dom_sf"/>
</dbReference>
<feature type="domain" description="Cytochrome c" evidence="7">
    <location>
        <begin position="173"/>
        <end position="282"/>
    </location>
</feature>
<dbReference type="GO" id="GO:0046872">
    <property type="term" value="F:metal ion binding"/>
    <property type="evidence" value="ECO:0007669"/>
    <property type="project" value="UniProtKB-KW"/>
</dbReference>
<evidence type="ECO:0000259" key="7">
    <source>
        <dbReference type="PROSITE" id="PS51007"/>
    </source>
</evidence>
<dbReference type="PATRIC" id="fig|1429439.4.peg.7925"/>
<dbReference type="GO" id="GO:0009055">
    <property type="term" value="F:electron transfer activity"/>
    <property type="evidence" value="ECO:0007669"/>
    <property type="project" value="InterPro"/>
</dbReference>
<dbReference type="PANTHER" id="PTHR30600:SF10">
    <property type="entry name" value="BLL6722 PROTEIN"/>
    <property type="match status" value="1"/>
</dbReference>
<dbReference type="AlphaFoldDB" id="W4LE90"/>
<dbReference type="InterPro" id="IPR009056">
    <property type="entry name" value="Cyt_c-like_dom"/>
</dbReference>
<keyword evidence="9" id="KW-1185">Reference proteome</keyword>
<evidence type="ECO:0000256" key="4">
    <source>
        <dbReference type="ARBA" id="ARBA00023002"/>
    </source>
</evidence>
<dbReference type="Proteomes" id="UP000019140">
    <property type="component" value="Unassembled WGS sequence"/>
</dbReference>
<dbReference type="PANTHER" id="PTHR30600">
    <property type="entry name" value="CYTOCHROME C PEROXIDASE-RELATED"/>
    <property type="match status" value="1"/>
</dbReference>
<dbReference type="InterPro" id="IPR051395">
    <property type="entry name" value="Cytochrome_c_Peroxidase/MauG"/>
</dbReference>
<sequence>MLFFNETFNGNGRTCGTCHPFTGNFTLNAEDIAALPNDDPLFVAEFNPNLSSNFENPTLMRQFGLIVENLDGFGDLANVFTMRGIPHTLGLRLSIDSRDGPRTGWSGDGAPGDGTLRSFAIGAVIQHFPLSTNRQAGVDFRLPTEDELDAMEAFQLSLGRQEELALPLPLKGVVALRGQEIFNDGALGKCSACHFNAGANANPAILGPGAGNLNFNTGVADLPDQPADLTGELVPPDDGLGSPGDGTFNTPTLVEAADTSPFFHDNSVETIEGAVAFYNSDAFNNSPSGQVLVRATGSGIDLEVTQVIAVAAFLRVINALENIRQSLELLDQSTWIEASKDMRRDLLTQAVHETDDAIMVLTGGGLHPAAVTHLRAALKLTQEVLHKHSKRGALIQQAKAEHEQARGKLIETP</sequence>
<keyword evidence="3" id="KW-0732">Signal</keyword>
<evidence type="ECO:0000313" key="9">
    <source>
        <dbReference type="Proteomes" id="UP000019140"/>
    </source>
</evidence>
<proteinExistence type="predicted"/>
<keyword evidence="1 6" id="KW-0349">Heme</keyword>
<name>W4LE90_9BACT</name>
<evidence type="ECO:0000256" key="3">
    <source>
        <dbReference type="ARBA" id="ARBA00022729"/>
    </source>
</evidence>
<protein>
    <recommendedName>
        <fullName evidence="7">Cytochrome c domain-containing protein</fullName>
    </recommendedName>
</protein>
<evidence type="ECO:0000313" key="8">
    <source>
        <dbReference type="EMBL" id="ETW95656.1"/>
    </source>
</evidence>
<dbReference type="HOGENOM" id="CLU_582443_0_0_7"/>
<evidence type="ECO:0000256" key="6">
    <source>
        <dbReference type="PROSITE-ProRule" id="PRU00433"/>
    </source>
</evidence>
<dbReference type="EMBL" id="AZHX01002289">
    <property type="protein sequence ID" value="ETW95656.1"/>
    <property type="molecule type" value="Genomic_DNA"/>
</dbReference>
<dbReference type="PROSITE" id="PS51007">
    <property type="entry name" value="CYTC"/>
    <property type="match status" value="1"/>
</dbReference>
<dbReference type="SUPFAM" id="SSF46626">
    <property type="entry name" value="Cytochrome c"/>
    <property type="match status" value="1"/>
</dbReference>
<organism evidence="8 9">
    <name type="scientific">Candidatus Entotheonella gemina</name>
    <dbReference type="NCBI Taxonomy" id="1429439"/>
    <lineage>
        <taxon>Bacteria</taxon>
        <taxon>Pseudomonadati</taxon>
        <taxon>Nitrospinota/Tectimicrobiota group</taxon>
        <taxon>Candidatus Tectimicrobiota</taxon>
        <taxon>Candidatus Entotheonellia</taxon>
        <taxon>Candidatus Entotheonellales</taxon>
        <taxon>Candidatus Entotheonellaceae</taxon>
        <taxon>Candidatus Entotheonella</taxon>
    </lineage>
</organism>
<keyword evidence="4" id="KW-0560">Oxidoreductase</keyword>
<accession>W4LE90</accession>